<protein>
    <submittedName>
        <fullName evidence="1">Uncharacterized protein</fullName>
    </submittedName>
</protein>
<dbReference type="RefSeq" id="WP_149496096.1">
    <property type="nucleotide sequence ID" value="NZ_JASZZN010000007.1"/>
</dbReference>
<sequence>MIENSLKGMTLTGDVRTALLTADVDGSGGQQQASNQVLTLDNNDVVYLPYRPNAINYVLPQGRDVISSNFSGCYLAAYKQNGALRVAHVATPSCNAAWQTLKGTVEVLAEFKPSDHVPMEALQSIAQGGSAPQILGIYTTQGYCIAAAATQGGGQMNVTHMTLVKA</sequence>
<evidence type="ECO:0000313" key="2">
    <source>
        <dbReference type="Proteomes" id="UP001239462"/>
    </source>
</evidence>
<dbReference type="EMBL" id="JASZZN010000007">
    <property type="protein sequence ID" value="MDM4016043.1"/>
    <property type="molecule type" value="Genomic_DNA"/>
</dbReference>
<dbReference type="Proteomes" id="UP001239462">
    <property type="component" value="Unassembled WGS sequence"/>
</dbReference>
<name>A0ABT7PI92_9BACT</name>
<comment type="caution">
    <text evidence="1">The sequence shown here is derived from an EMBL/GenBank/DDBJ whole genome shotgun (WGS) entry which is preliminary data.</text>
</comment>
<accession>A0ABT7PI92</accession>
<reference evidence="1 2" key="1">
    <citation type="submission" date="2023-06" db="EMBL/GenBank/DDBJ databases">
        <title>Roseiconus lacunae JC819 isolated from Gulf of Mannar region, Tamil Nadu.</title>
        <authorList>
            <person name="Pk S."/>
            <person name="Ch S."/>
            <person name="Ch V.R."/>
        </authorList>
    </citation>
    <scope>NUCLEOTIDE SEQUENCE [LARGE SCALE GENOMIC DNA]</scope>
    <source>
        <strain evidence="1 2">JC819</strain>
    </source>
</reference>
<proteinExistence type="predicted"/>
<keyword evidence="2" id="KW-1185">Reference proteome</keyword>
<gene>
    <name evidence="1" type="ORF">QTN89_11415</name>
</gene>
<evidence type="ECO:0000313" key="1">
    <source>
        <dbReference type="EMBL" id="MDM4016043.1"/>
    </source>
</evidence>
<organism evidence="1 2">
    <name type="scientific">Roseiconus lacunae</name>
    <dbReference type="NCBI Taxonomy" id="2605694"/>
    <lineage>
        <taxon>Bacteria</taxon>
        <taxon>Pseudomonadati</taxon>
        <taxon>Planctomycetota</taxon>
        <taxon>Planctomycetia</taxon>
        <taxon>Pirellulales</taxon>
        <taxon>Pirellulaceae</taxon>
        <taxon>Roseiconus</taxon>
    </lineage>
</organism>